<dbReference type="OrthoDB" id="9800776at2"/>
<evidence type="ECO:0000256" key="2">
    <source>
        <dbReference type="ARBA" id="ARBA00022723"/>
    </source>
</evidence>
<comment type="cofactor">
    <cofactor evidence="5">
        <name>[2Fe-2S] cluster</name>
        <dbReference type="ChEBI" id="CHEBI:190135"/>
    </cofactor>
</comment>
<feature type="domain" description="Rieske" evidence="7">
    <location>
        <begin position="7"/>
        <end position="106"/>
    </location>
</feature>
<keyword evidence="4" id="KW-0411">Iron-sulfur</keyword>
<dbReference type="InterPro" id="IPR036922">
    <property type="entry name" value="Rieske_2Fe-2S_sf"/>
</dbReference>
<organism evidence="8 9">
    <name type="scientific">Aestuariispira insulae</name>
    <dbReference type="NCBI Taxonomy" id="1461337"/>
    <lineage>
        <taxon>Bacteria</taxon>
        <taxon>Pseudomonadati</taxon>
        <taxon>Pseudomonadota</taxon>
        <taxon>Alphaproteobacteria</taxon>
        <taxon>Rhodospirillales</taxon>
        <taxon>Kiloniellaceae</taxon>
        <taxon>Aestuariispira</taxon>
    </lineage>
</organism>
<comment type="similarity">
    <text evidence="6">Belongs to the bacterial ring-hydroxylating dioxygenase ferredoxin component family.</text>
</comment>
<dbReference type="RefSeq" id="WP_115935299.1">
    <property type="nucleotide sequence ID" value="NZ_QRDW01000001.1"/>
</dbReference>
<keyword evidence="9" id="KW-1185">Reference proteome</keyword>
<evidence type="ECO:0000256" key="4">
    <source>
        <dbReference type="ARBA" id="ARBA00023014"/>
    </source>
</evidence>
<keyword evidence="3" id="KW-0408">Iron</keyword>
<evidence type="ECO:0000313" key="8">
    <source>
        <dbReference type="EMBL" id="RED54232.1"/>
    </source>
</evidence>
<dbReference type="SUPFAM" id="SSF50022">
    <property type="entry name" value="ISP domain"/>
    <property type="match status" value="1"/>
</dbReference>
<comment type="caution">
    <text evidence="8">The sequence shown here is derived from an EMBL/GenBank/DDBJ whole genome shotgun (WGS) entry which is preliminary data.</text>
</comment>
<dbReference type="PANTHER" id="PTHR21496:SF0">
    <property type="entry name" value="RIESKE DOMAIN-CONTAINING PROTEIN"/>
    <property type="match status" value="1"/>
</dbReference>
<dbReference type="PANTHER" id="PTHR21496">
    <property type="entry name" value="FERREDOXIN-RELATED"/>
    <property type="match status" value="1"/>
</dbReference>
<sequence length="532" mass="59461">MERVRFQKVASLSELETRGRMVVKLDGKQIVLFKGEQGVHACNNRCPHEGYPLVEGKISEDHDTGHCVLTCNWHNWKFDLESGDTLVGGDSLRRYPVKLDGDAILLDLTDPPAEEGIEKALTNLKDSFRLHQYDRMAREIARLEKSGGDPLEAVRRSIHWTHDHLEYGMGHAYAATADWIDLRTRYGGVDPAFGLVSVLEPVGHMAWDGLRHPAYPYPNEVRPFDAEALVEAIEEEDEKAAIAIVRGGLAHGLGWDAFEAPLARAALAHYAGFGHAAIYVMKVGQLVAQLGGGVLEPLLLSLTRLLVYSSREDLIPEFRGYAPALKAWDGKGVERAHWQDFVGLSVNRALDQCNQASSNVAALYDALLGVLSWNMLYFDESLGIQTEKSVTYNVNWLDFTHGLTFANAVRGICGRYPELWPQGLLQMACFAGRNAAYLDKDFNAEPWLVNDPDAFLRLEEEGLFDHGEFEFIISCHKVKVTAALRAEYEHNPGADWVQLAFAAVNRYLHSPMKRRHALRTAKQSLNFVRAEG</sequence>
<evidence type="ECO:0000256" key="1">
    <source>
        <dbReference type="ARBA" id="ARBA00022714"/>
    </source>
</evidence>
<evidence type="ECO:0000313" key="9">
    <source>
        <dbReference type="Proteomes" id="UP000256845"/>
    </source>
</evidence>
<dbReference type="Proteomes" id="UP000256845">
    <property type="component" value="Unassembled WGS sequence"/>
</dbReference>
<dbReference type="GO" id="GO:0046872">
    <property type="term" value="F:metal ion binding"/>
    <property type="evidence" value="ECO:0007669"/>
    <property type="project" value="UniProtKB-KW"/>
</dbReference>
<gene>
    <name evidence="8" type="ORF">DFP90_1011035</name>
</gene>
<reference evidence="8 9" key="1">
    <citation type="submission" date="2018-07" db="EMBL/GenBank/DDBJ databases">
        <title>Genomic Encyclopedia of Type Strains, Phase III (KMG-III): the genomes of soil and plant-associated and newly described type strains.</title>
        <authorList>
            <person name="Whitman W."/>
        </authorList>
    </citation>
    <scope>NUCLEOTIDE SEQUENCE [LARGE SCALE GENOMIC DNA]</scope>
    <source>
        <strain evidence="8 9">CECT 8488</strain>
    </source>
</reference>
<keyword evidence="2" id="KW-0479">Metal-binding</keyword>
<dbReference type="InterPro" id="IPR017941">
    <property type="entry name" value="Rieske_2Fe-2S"/>
</dbReference>
<accession>A0A3D9HXJ7</accession>
<evidence type="ECO:0000259" key="7">
    <source>
        <dbReference type="PROSITE" id="PS51296"/>
    </source>
</evidence>
<keyword evidence="1" id="KW-0001">2Fe-2S</keyword>
<dbReference type="EMBL" id="QRDW01000001">
    <property type="protein sequence ID" value="RED54232.1"/>
    <property type="molecule type" value="Genomic_DNA"/>
</dbReference>
<dbReference type="PROSITE" id="PS51296">
    <property type="entry name" value="RIESKE"/>
    <property type="match status" value="1"/>
</dbReference>
<name>A0A3D9HXJ7_9PROT</name>
<evidence type="ECO:0000256" key="6">
    <source>
        <dbReference type="ARBA" id="ARBA00038001"/>
    </source>
</evidence>
<evidence type="ECO:0000256" key="3">
    <source>
        <dbReference type="ARBA" id="ARBA00023004"/>
    </source>
</evidence>
<proteinExistence type="inferred from homology"/>
<dbReference type="Gene3D" id="2.102.10.10">
    <property type="entry name" value="Rieske [2Fe-2S] iron-sulphur domain"/>
    <property type="match status" value="1"/>
</dbReference>
<evidence type="ECO:0000256" key="5">
    <source>
        <dbReference type="ARBA" id="ARBA00034078"/>
    </source>
</evidence>
<protein>
    <submittedName>
        <fullName evidence="8">Nitrite reductase/ring-hydroxylating ferredoxin subunit</fullName>
    </submittedName>
</protein>
<dbReference type="GO" id="GO:0051537">
    <property type="term" value="F:2 iron, 2 sulfur cluster binding"/>
    <property type="evidence" value="ECO:0007669"/>
    <property type="project" value="UniProtKB-KW"/>
</dbReference>
<dbReference type="Pfam" id="PF00355">
    <property type="entry name" value="Rieske"/>
    <property type="match status" value="1"/>
</dbReference>
<dbReference type="AlphaFoldDB" id="A0A3D9HXJ7"/>